<dbReference type="GO" id="GO:0007165">
    <property type="term" value="P:signal transduction"/>
    <property type="evidence" value="ECO:0007669"/>
    <property type="project" value="InterPro"/>
</dbReference>
<feature type="domain" description="SH2" evidence="4">
    <location>
        <begin position="600"/>
        <end position="684"/>
    </location>
</feature>
<name>A0A251L8A0_MANES</name>
<dbReference type="CDD" id="cd10338">
    <property type="entry name" value="SH2_SHA"/>
    <property type="match status" value="1"/>
</dbReference>
<dbReference type="GO" id="GO:0000978">
    <property type="term" value="F:RNA polymerase II cis-regulatory region sequence-specific DNA binding"/>
    <property type="evidence" value="ECO:0000318"/>
    <property type="project" value="GO_Central"/>
</dbReference>
<feature type="region of interest" description="Disordered" evidence="3">
    <location>
        <begin position="410"/>
        <end position="440"/>
    </location>
</feature>
<dbReference type="GO" id="GO:0000981">
    <property type="term" value="F:DNA-binding transcription factor activity, RNA polymerase II-specific"/>
    <property type="evidence" value="ECO:0000318"/>
    <property type="project" value="GO_Central"/>
</dbReference>
<dbReference type="GO" id="GO:0005634">
    <property type="term" value="C:nucleus"/>
    <property type="evidence" value="ECO:0000318"/>
    <property type="project" value="GO_Central"/>
</dbReference>
<dbReference type="InterPro" id="IPR000980">
    <property type="entry name" value="SH2"/>
</dbReference>
<dbReference type="InterPro" id="IPR013320">
    <property type="entry name" value="ConA-like_dom_sf"/>
</dbReference>
<evidence type="ECO:0000313" key="6">
    <source>
        <dbReference type="Proteomes" id="UP000091857"/>
    </source>
</evidence>
<dbReference type="EMBL" id="CM004389">
    <property type="protein sequence ID" value="OAY54564.1"/>
    <property type="molecule type" value="Genomic_DNA"/>
</dbReference>
<dbReference type="SUPFAM" id="SSF49899">
    <property type="entry name" value="Concanavalin A-like lectins/glucanases"/>
    <property type="match status" value="1"/>
</dbReference>
<dbReference type="STRING" id="3983.A0A251L8A0"/>
<dbReference type="InterPro" id="IPR001217">
    <property type="entry name" value="STAT"/>
</dbReference>
<dbReference type="Gene3D" id="3.30.505.10">
    <property type="entry name" value="SH2 domain"/>
    <property type="match status" value="1"/>
</dbReference>
<proteinExistence type="predicted"/>
<evidence type="ECO:0000256" key="3">
    <source>
        <dbReference type="SAM" id="MobiDB-lite"/>
    </source>
</evidence>
<dbReference type="Gramene" id="Manes.03G084500.7.v8.1">
    <property type="protein sequence ID" value="Manes.03G084500.7.v8.1.CDS"/>
    <property type="gene ID" value="Manes.03G084500.v8.1"/>
</dbReference>
<evidence type="ECO:0000313" key="5">
    <source>
        <dbReference type="EMBL" id="OAY54562.1"/>
    </source>
</evidence>
<dbReference type="EMBL" id="CM004389">
    <property type="protein sequence ID" value="OAY54562.1"/>
    <property type="molecule type" value="Genomic_DNA"/>
</dbReference>
<reference evidence="5 6" key="1">
    <citation type="submission" date="2016-02" db="EMBL/GenBank/DDBJ databases">
        <title>WGS assembly of Manihot esculenta.</title>
        <authorList>
            <person name="Bredeson J.V."/>
            <person name="Prochnik S.E."/>
            <person name="Lyons J.B."/>
            <person name="Schmutz J."/>
            <person name="Grimwood J."/>
            <person name="Vrebalov J."/>
            <person name="Bart R.S."/>
            <person name="Amuge T."/>
            <person name="Ferguson M.E."/>
            <person name="Green R."/>
            <person name="Putnam N."/>
            <person name="Stites J."/>
            <person name="Rounsley S."/>
            <person name="Rokhsar D.S."/>
        </authorList>
    </citation>
    <scope>NUCLEOTIDE SEQUENCE [LARGE SCALE GENOMIC DNA]</scope>
    <source>
        <strain evidence="6">cv. AM560-2</strain>
        <tissue evidence="5">Leaf</tissue>
    </source>
</reference>
<dbReference type="OrthoDB" id="10263919at2759"/>
<gene>
    <name evidence="5" type="ORF">MANES_03G084500</name>
</gene>
<dbReference type="Proteomes" id="UP000091857">
    <property type="component" value="Chromosome 3"/>
</dbReference>
<feature type="region of interest" description="Disordered" evidence="3">
    <location>
        <begin position="368"/>
        <end position="392"/>
    </location>
</feature>
<keyword evidence="1 2" id="KW-0727">SH2 domain</keyword>
<dbReference type="InterPro" id="IPR036860">
    <property type="entry name" value="SH2_dom_sf"/>
</dbReference>
<dbReference type="GO" id="GO:0006357">
    <property type="term" value="P:regulation of transcription by RNA polymerase II"/>
    <property type="evidence" value="ECO:0000318"/>
    <property type="project" value="GO_Central"/>
</dbReference>
<dbReference type="Gene3D" id="2.60.120.200">
    <property type="match status" value="1"/>
</dbReference>
<accession>A0A251L8A0</accession>
<dbReference type="SUPFAM" id="SSF55550">
    <property type="entry name" value="SH2 domain"/>
    <property type="match status" value="1"/>
</dbReference>
<evidence type="ECO:0000256" key="2">
    <source>
        <dbReference type="PROSITE-ProRule" id="PRU00191"/>
    </source>
</evidence>
<dbReference type="SMR" id="A0A251L8A0"/>
<dbReference type="PANTHER" id="PTHR11801">
    <property type="entry name" value="SIGNAL TRANSDUCER AND ACTIVATOR OF TRANSCRIPTION"/>
    <property type="match status" value="1"/>
</dbReference>
<dbReference type="AlphaFoldDB" id="A0A251L8A0"/>
<dbReference type="Gramene" id="Manes.03G084500.6.v8.1">
    <property type="protein sequence ID" value="Manes.03G084500.6.v8.1.CDS"/>
    <property type="gene ID" value="Manes.03G084500.v8.1"/>
</dbReference>
<evidence type="ECO:0000259" key="4">
    <source>
        <dbReference type="PROSITE" id="PS50001"/>
    </source>
</evidence>
<keyword evidence="6" id="KW-1185">Reference proteome</keyword>
<evidence type="ECO:0000256" key="1">
    <source>
        <dbReference type="ARBA" id="ARBA00022999"/>
    </source>
</evidence>
<sequence>MMGTNVINTKDYTLLEDFRMEIELNAWNFSFSFWVYLIDSTTAFPATIINQVYSNTTSSSPFIALNENKLMTLSPMSLLQKEAPDPSNSTLLTEASHASIENEFPLENWVHVGCGVFTDVFRLHINGEIVGEWSLSSFNKDSMSNGFGKITLVGASGDDGLQGYVYDAEVLTLSSSIKDHYSKDPPLQLCIDDSSTSDIEEGIDGIWSIVGGKASCRRIFSVDVVLSNAVSQAMDKEVEVVASLLYADSGFPVEKTSDDEAPLLISYDGIEFAASDRPSKLLHGRASFKLKISQLSSKCDNRLFRIKFEMPEFGGFQFLQAFSHPIRCISRSRNPRTPFHTWKRPTSASCSLNGSSELKHNSVHAVKPNTSSKRVKMGQENKTTVEQPDEECNSHAWTANQVENELRSKLEGSSDNLEEVGNSTSDSESTEERDSDVKVVSSSGHSISDLAIFKYCLGGLTDRALLLKEVATSASEEDLLRLAHEVSLYSGCYHHRHQIMIAKRLIMEGTKVWNSIAQNNHAVHWETVVFEIEEQFMKIACCSSRSLMEQDFELLRRIAGCHEYIAQENFEKMWCWLYPVAFTLSREWINTMWNSKSPKWIEGFITKEEAELSLQGPRGLQEPGTFILRFPTSRSWPHPDAGSLIVTYVGSDYTVHHRLLRLDHIYSCQEGQTQTNMKPLQEMLLAEPELSRLGRTIRSKQPC</sequence>
<organism evidence="5 6">
    <name type="scientific">Manihot esculenta</name>
    <name type="common">Cassava</name>
    <name type="synonym">Jatropha manihot</name>
    <dbReference type="NCBI Taxonomy" id="3983"/>
    <lineage>
        <taxon>Eukaryota</taxon>
        <taxon>Viridiplantae</taxon>
        <taxon>Streptophyta</taxon>
        <taxon>Embryophyta</taxon>
        <taxon>Tracheophyta</taxon>
        <taxon>Spermatophyta</taxon>
        <taxon>Magnoliopsida</taxon>
        <taxon>eudicotyledons</taxon>
        <taxon>Gunneridae</taxon>
        <taxon>Pentapetalae</taxon>
        <taxon>rosids</taxon>
        <taxon>fabids</taxon>
        <taxon>Malpighiales</taxon>
        <taxon>Euphorbiaceae</taxon>
        <taxon>Crotonoideae</taxon>
        <taxon>Manihoteae</taxon>
        <taxon>Manihot</taxon>
    </lineage>
</organism>
<dbReference type="GO" id="GO:0005737">
    <property type="term" value="C:cytoplasm"/>
    <property type="evidence" value="ECO:0000318"/>
    <property type="project" value="GO_Central"/>
</dbReference>
<protein>
    <recommendedName>
        <fullName evidence="4">SH2 domain-containing protein</fullName>
    </recommendedName>
</protein>
<dbReference type="PROSITE" id="PS50001">
    <property type="entry name" value="SH2"/>
    <property type="match status" value="1"/>
</dbReference>